<organism evidence="8">
    <name type="scientific">marine sediment metagenome</name>
    <dbReference type="NCBI Taxonomy" id="412755"/>
    <lineage>
        <taxon>unclassified sequences</taxon>
        <taxon>metagenomes</taxon>
        <taxon>ecological metagenomes</taxon>
    </lineage>
</organism>
<dbReference type="PANTHER" id="PTHR33507:SF4">
    <property type="entry name" value="NODULATION COMPETITIVENESS PROTEIN NFED"/>
    <property type="match status" value="1"/>
</dbReference>
<dbReference type="InterPro" id="IPR052165">
    <property type="entry name" value="Membrane_assoc_protease"/>
</dbReference>
<reference evidence="8" key="1">
    <citation type="journal article" date="2014" name="Front. Microbiol.">
        <title>High frequency of phylogenetically diverse reductive dehalogenase-homologous genes in deep subseafloor sedimentary metagenomes.</title>
        <authorList>
            <person name="Kawai M."/>
            <person name="Futagami T."/>
            <person name="Toyoda A."/>
            <person name="Takaki Y."/>
            <person name="Nishi S."/>
            <person name="Hori S."/>
            <person name="Arai W."/>
            <person name="Tsubouchi T."/>
            <person name="Morono Y."/>
            <person name="Uchiyama I."/>
            <person name="Ito T."/>
            <person name="Fujiyama A."/>
            <person name="Inagaki F."/>
            <person name="Takami H."/>
        </authorList>
    </citation>
    <scope>NUCLEOTIDE SEQUENCE</scope>
    <source>
        <strain evidence="8">Expedition CK06-06</strain>
    </source>
</reference>
<dbReference type="InterPro" id="IPR012340">
    <property type="entry name" value="NA-bd_OB-fold"/>
</dbReference>
<comment type="subcellular location">
    <subcellularLocation>
        <location evidence="1">Membrane</location>
        <topology evidence="1">Multi-pass membrane protein</topology>
    </subcellularLocation>
</comment>
<evidence type="ECO:0000256" key="4">
    <source>
        <dbReference type="ARBA" id="ARBA00023136"/>
    </source>
</evidence>
<gene>
    <name evidence="8" type="ORF">S06H3_28526</name>
</gene>
<keyword evidence="2 5" id="KW-0812">Transmembrane</keyword>
<dbReference type="Pfam" id="PF01957">
    <property type="entry name" value="NfeD"/>
    <property type="match status" value="1"/>
</dbReference>
<feature type="transmembrane region" description="Helical" evidence="5">
    <location>
        <begin position="138"/>
        <end position="155"/>
    </location>
</feature>
<accession>X1PF21</accession>
<feature type="non-terminal residue" evidence="8">
    <location>
        <position position="1"/>
    </location>
</feature>
<dbReference type="InterPro" id="IPR056739">
    <property type="entry name" value="NfeD_membrane"/>
</dbReference>
<evidence type="ECO:0000256" key="5">
    <source>
        <dbReference type="SAM" id="Phobius"/>
    </source>
</evidence>
<protein>
    <submittedName>
        <fullName evidence="8">Uncharacterized protein</fullName>
    </submittedName>
</protein>
<dbReference type="Gene3D" id="3.90.226.10">
    <property type="entry name" value="2-enoyl-CoA Hydratase, Chain A, domain 1"/>
    <property type="match status" value="1"/>
</dbReference>
<keyword evidence="4 5" id="KW-0472">Membrane</keyword>
<dbReference type="Gene3D" id="2.40.50.140">
    <property type="entry name" value="Nucleic acid-binding proteins"/>
    <property type="match status" value="1"/>
</dbReference>
<sequence>KWMRTIAEERGRNMEEAELAVTESKSFTDVDALEYNLIDMRADNLKSLISQINGWKVTLANGEEVTINTTGYETIRNEMNAIEQFLQAISDPNIAYILLTLATIGLITEISNPGMVIPGVAGGLSLLLAFYSLGVLNAYWGGIALILLAIGLFVAEYFTTSFGLFTTGGIISLVVGSLILFSYSPGIEVNRGLIAGVTAAIAAFGIFVIGAIIRGQRRRKATGPEGMVGRLAIAKTPLDPTGTVLAEGELWTATVEGGKIEPREEVIITKVEELKLRVTKKSKE</sequence>
<dbReference type="InterPro" id="IPR002810">
    <property type="entry name" value="NfeD-like_C"/>
</dbReference>
<evidence type="ECO:0000256" key="2">
    <source>
        <dbReference type="ARBA" id="ARBA00022692"/>
    </source>
</evidence>
<comment type="caution">
    <text evidence="8">The sequence shown here is derived from an EMBL/GenBank/DDBJ whole genome shotgun (WGS) entry which is preliminary data.</text>
</comment>
<evidence type="ECO:0000256" key="1">
    <source>
        <dbReference type="ARBA" id="ARBA00004141"/>
    </source>
</evidence>
<feature type="domain" description="NfeD-like C-terminal" evidence="6">
    <location>
        <begin position="225"/>
        <end position="280"/>
    </location>
</feature>
<dbReference type="PANTHER" id="PTHR33507">
    <property type="entry name" value="INNER MEMBRANE PROTEIN YBBJ"/>
    <property type="match status" value="1"/>
</dbReference>
<proteinExistence type="predicted"/>
<name>X1PF21_9ZZZZ</name>
<keyword evidence="3 5" id="KW-1133">Transmembrane helix</keyword>
<feature type="transmembrane region" description="Helical" evidence="5">
    <location>
        <begin position="162"/>
        <end position="181"/>
    </location>
</feature>
<evidence type="ECO:0000313" key="8">
    <source>
        <dbReference type="EMBL" id="GAI29469.1"/>
    </source>
</evidence>
<dbReference type="Pfam" id="PF24961">
    <property type="entry name" value="NfeD_membrane"/>
    <property type="match status" value="1"/>
</dbReference>
<dbReference type="AlphaFoldDB" id="X1PF21"/>
<evidence type="ECO:0000259" key="6">
    <source>
        <dbReference type="Pfam" id="PF01957"/>
    </source>
</evidence>
<dbReference type="EMBL" id="BARV01016649">
    <property type="protein sequence ID" value="GAI29469.1"/>
    <property type="molecule type" value="Genomic_DNA"/>
</dbReference>
<evidence type="ECO:0000259" key="7">
    <source>
        <dbReference type="Pfam" id="PF24961"/>
    </source>
</evidence>
<feature type="domain" description="NfeD integral membrane" evidence="7">
    <location>
        <begin position="93"/>
        <end position="209"/>
    </location>
</feature>
<dbReference type="SUPFAM" id="SSF141322">
    <property type="entry name" value="NfeD domain-like"/>
    <property type="match status" value="1"/>
</dbReference>
<evidence type="ECO:0000256" key="3">
    <source>
        <dbReference type="ARBA" id="ARBA00022989"/>
    </source>
</evidence>
<feature type="transmembrane region" description="Helical" evidence="5">
    <location>
        <begin position="193"/>
        <end position="213"/>
    </location>
</feature>
<dbReference type="GO" id="GO:0016020">
    <property type="term" value="C:membrane"/>
    <property type="evidence" value="ECO:0007669"/>
    <property type="project" value="UniProtKB-SubCell"/>
</dbReference>